<evidence type="ECO:0000313" key="3">
    <source>
        <dbReference type="EMBL" id="VDP90342.1"/>
    </source>
</evidence>
<dbReference type="Proteomes" id="UP000272942">
    <property type="component" value="Unassembled WGS sequence"/>
</dbReference>
<name>A0A183B1I5_9TREM</name>
<dbReference type="AlphaFoldDB" id="A0A183B1I5"/>
<feature type="chain" id="PRO_5043138314" evidence="2">
    <location>
        <begin position="19"/>
        <end position="187"/>
    </location>
</feature>
<dbReference type="WBParaSite" id="ECPE_0001310801-mRNA-1">
    <property type="protein sequence ID" value="ECPE_0001310801-mRNA-1"/>
    <property type="gene ID" value="ECPE_0001310801"/>
</dbReference>
<protein>
    <submittedName>
        <fullName evidence="5">Lipoma HMGIC fusion partner-like 2 protein</fullName>
    </submittedName>
</protein>
<keyword evidence="1" id="KW-1133">Transmembrane helix</keyword>
<feature type="transmembrane region" description="Helical" evidence="1">
    <location>
        <begin position="57"/>
        <end position="82"/>
    </location>
</feature>
<feature type="transmembrane region" description="Helical" evidence="1">
    <location>
        <begin position="103"/>
        <end position="128"/>
    </location>
</feature>
<dbReference type="OrthoDB" id="6499973at2759"/>
<evidence type="ECO:0000313" key="5">
    <source>
        <dbReference type="WBParaSite" id="ECPE_0001310801-mRNA-1"/>
    </source>
</evidence>
<evidence type="ECO:0000313" key="4">
    <source>
        <dbReference type="Proteomes" id="UP000272942"/>
    </source>
</evidence>
<feature type="transmembrane region" description="Helical" evidence="1">
    <location>
        <begin position="165"/>
        <end position="184"/>
    </location>
</feature>
<evidence type="ECO:0000256" key="2">
    <source>
        <dbReference type="SAM" id="SignalP"/>
    </source>
</evidence>
<evidence type="ECO:0000256" key="1">
    <source>
        <dbReference type="SAM" id="Phobius"/>
    </source>
</evidence>
<dbReference type="EMBL" id="UZAN01054239">
    <property type="protein sequence ID" value="VDP90342.1"/>
    <property type="molecule type" value="Genomic_DNA"/>
</dbReference>
<keyword evidence="2" id="KW-0732">Signal</keyword>
<proteinExistence type="predicted"/>
<keyword evidence="4" id="KW-1185">Reference proteome</keyword>
<reference evidence="5" key="1">
    <citation type="submission" date="2016-06" db="UniProtKB">
        <authorList>
            <consortium name="WormBaseParasite"/>
        </authorList>
    </citation>
    <scope>IDENTIFICATION</scope>
</reference>
<sequence>MLILVLLVPFHFLPLLLEFGGMECHTNPLWCPEGPPSASERSWLTPLLTWPADWTAFVSPGAILLTIGLSGIVGRLLAAMYIEKGVGTGCRAFQRCPCVGDPLILNNVLLVLCAISLACFPLAIHGVILTPSRTDRDDFERYGAVVTGENGRPEQIQAWSVEFRLMLFFIASVIYGVACGKFNLLSS</sequence>
<reference evidence="3 4" key="2">
    <citation type="submission" date="2018-11" db="EMBL/GenBank/DDBJ databases">
        <authorList>
            <consortium name="Pathogen Informatics"/>
        </authorList>
    </citation>
    <scope>NUCLEOTIDE SEQUENCE [LARGE SCALE GENOMIC DNA]</scope>
    <source>
        <strain evidence="3 4">Egypt</strain>
    </source>
</reference>
<organism evidence="5">
    <name type="scientific">Echinostoma caproni</name>
    <dbReference type="NCBI Taxonomy" id="27848"/>
    <lineage>
        <taxon>Eukaryota</taxon>
        <taxon>Metazoa</taxon>
        <taxon>Spiralia</taxon>
        <taxon>Lophotrochozoa</taxon>
        <taxon>Platyhelminthes</taxon>
        <taxon>Trematoda</taxon>
        <taxon>Digenea</taxon>
        <taxon>Plagiorchiida</taxon>
        <taxon>Echinostomata</taxon>
        <taxon>Echinostomatoidea</taxon>
        <taxon>Echinostomatidae</taxon>
        <taxon>Echinostoma</taxon>
    </lineage>
</organism>
<keyword evidence="1" id="KW-0472">Membrane</keyword>
<feature type="signal peptide" evidence="2">
    <location>
        <begin position="1"/>
        <end position="18"/>
    </location>
</feature>
<accession>A0A183B1I5</accession>
<keyword evidence="1" id="KW-0812">Transmembrane</keyword>
<gene>
    <name evidence="3" type="ORF">ECPE_LOCUS13070</name>
</gene>